<dbReference type="GO" id="GO:0008984">
    <property type="term" value="F:protein-glutamate methylesterase activity"/>
    <property type="evidence" value="ECO:0007669"/>
    <property type="project" value="UniProtKB-UniRule"/>
</dbReference>
<dbReference type="PROSITE" id="PS50110">
    <property type="entry name" value="RESPONSE_REGULATORY"/>
    <property type="match status" value="1"/>
</dbReference>
<dbReference type="PANTHER" id="PTHR42872">
    <property type="entry name" value="PROTEIN-GLUTAMATE METHYLESTERASE/PROTEIN-GLUTAMINE GLUTAMINASE"/>
    <property type="match status" value="1"/>
</dbReference>
<comment type="catalytic activity">
    <reaction evidence="4 5">
        <text>[protein]-L-glutamate 5-O-methyl ester + H2O = L-glutamyl-[protein] + methanol + H(+)</text>
        <dbReference type="Rhea" id="RHEA:23236"/>
        <dbReference type="Rhea" id="RHEA-COMP:10208"/>
        <dbReference type="Rhea" id="RHEA-COMP:10311"/>
        <dbReference type="ChEBI" id="CHEBI:15377"/>
        <dbReference type="ChEBI" id="CHEBI:15378"/>
        <dbReference type="ChEBI" id="CHEBI:17790"/>
        <dbReference type="ChEBI" id="CHEBI:29973"/>
        <dbReference type="ChEBI" id="CHEBI:82795"/>
        <dbReference type="EC" id="3.1.1.61"/>
    </reaction>
</comment>
<dbReference type="Pfam" id="PF01339">
    <property type="entry name" value="CheB_methylest"/>
    <property type="match status" value="1"/>
</dbReference>
<dbReference type="SMART" id="SM00448">
    <property type="entry name" value="REC"/>
    <property type="match status" value="1"/>
</dbReference>
<protein>
    <recommendedName>
        <fullName evidence="5">Protein-glutamate methylesterase/protein-glutamine glutaminase</fullName>
        <ecNumber evidence="5">3.1.1.61</ecNumber>
        <ecNumber evidence="5">3.5.1.44</ecNumber>
    </recommendedName>
</protein>
<evidence type="ECO:0000259" key="8">
    <source>
        <dbReference type="PROSITE" id="PS50110"/>
    </source>
</evidence>
<feature type="domain" description="CheB-type methylesterase" evidence="9">
    <location>
        <begin position="161"/>
        <end position="353"/>
    </location>
</feature>
<keyword evidence="5 7" id="KW-0597">Phosphoprotein</keyword>
<feature type="modified residue" description="4-aspartylphosphate" evidence="5 7">
    <location>
        <position position="59"/>
    </location>
</feature>
<dbReference type="HAMAP" id="MF_00099">
    <property type="entry name" value="CheB_chemtxs"/>
    <property type="match status" value="1"/>
</dbReference>
<dbReference type="CDD" id="cd17541">
    <property type="entry name" value="REC_CheB-like"/>
    <property type="match status" value="1"/>
</dbReference>
<dbReference type="NCBIfam" id="NF001965">
    <property type="entry name" value="PRK00742.1"/>
    <property type="match status" value="1"/>
</dbReference>
<dbReference type="InterPro" id="IPR011006">
    <property type="entry name" value="CheY-like_superfamily"/>
</dbReference>
<evidence type="ECO:0000256" key="7">
    <source>
        <dbReference type="PROSITE-ProRule" id="PRU00169"/>
    </source>
</evidence>
<accession>A0A7V4XV38</accession>
<evidence type="ECO:0000313" key="10">
    <source>
        <dbReference type="EMBL" id="HGY95526.1"/>
    </source>
</evidence>
<evidence type="ECO:0000256" key="6">
    <source>
        <dbReference type="PROSITE-ProRule" id="PRU00050"/>
    </source>
</evidence>
<dbReference type="SUPFAM" id="SSF52738">
    <property type="entry name" value="Methylesterase CheB, C-terminal domain"/>
    <property type="match status" value="1"/>
</dbReference>
<feature type="active site" evidence="5 6">
    <location>
        <position position="199"/>
    </location>
</feature>
<name>A0A7V4XV38_9BACT</name>
<keyword evidence="1 5" id="KW-0963">Cytoplasm</keyword>
<dbReference type="GO" id="GO:0005737">
    <property type="term" value="C:cytoplasm"/>
    <property type="evidence" value="ECO:0007669"/>
    <property type="project" value="UniProtKB-SubCell"/>
</dbReference>
<feature type="domain" description="Response regulatory" evidence="8">
    <location>
        <begin position="8"/>
        <end position="125"/>
    </location>
</feature>
<comment type="caution">
    <text evidence="10">The sequence shown here is derived from an EMBL/GenBank/DDBJ whole genome shotgun (WGS) entry which is preliminary data.</text>
</comment>
<keyword evidence="2 5" id="KW-0145">Chemotaxis</keyword>
<keyword evidence="3 5" id="KW-0378">Hydrolase</keyword>
<dbReference type="InterPro" id="IPR000673">
    <property type="entry name" value="Sig_transdc_resp-reg_Me-estase"/>
</dbReference>
<dbReference type="Pfam" id="PF00072">
    <property type="entry name" value="Response_reg"/>
    <property type="match status" value="1"/>
</dbReference>
<comment type="catalytic activity">
    <reaction evidence="5">
        <text>L-glutaminyl-[protein] + H2O = L-glutamyl-[protein] + NH4(+)</text>
        <dbReference type="Rhea" id="RHEA:16441"/>
        <dbReference type="Rhea" id="RHEA-COMP:10207"/>
        <dbReference type="Rhea" id="RHEA-COMP:10208"/>
        <dbReference type="ChEBI" id="CHEBI:15377"/>
        <dbReference type="ChEBI" id="CHEBI:28938"/>
        <dbReference type="ChEBI" id="CHEBI:29973"/>
        <dbReference type="ChEBI" id="CHEBI:30011"/>
        <dbReference type="EC" id="3.5.1.44"/>
    </reaction>
</comment>
<dbReference type="AlphaFoldDB" id="A0A7V4XV38"/>
<evidence type="ECO:0000256" key="1">
    <source>
        <dbReference type="ARBA" id="ARBA00022490"/>
    </source>
</evidence>
<sequence>MSEDPRIRVLIVDDSAIVRKLLSEALSAERDIEVVGTAPDPYVARDKILALKPDVLTLDIEMPRMDGVTFLKRLMHFHPLPVIVISSLGVASSRAALEALEAGAIDVLAKPGGPQSVGDLRHGLAAKIRAAKAARLRTAARVASATATAAPVLKTAHPRRMFSSTSVMAIGASTGGTEAILQVLREMPKDVPPIVIAQHIPAVFSRSFAHRMNEICAMEVREAADGDELRSGLALVAPGNFHMLLRRSPGGYRVEVKDGPMVCFQRPSVDVLFQSVAQTAGRHATGAILTGMGSDGAMGLLEMKKAGARTLAQDEATCVVFGMPKEAIRRGAVDRVLPLSSICGALLEEAARTN</sequence>
<gene>
    <name evidence="5" type="primary">cheB</name>
    <name evidence="10" type="ORF">ENW50_12705</name>
</gene>
<dbReference type="GO" id="GO:0000156">
    <property type="term" value="F:phosphorelay response regulator activity"/>
    <property type="evidence" value="ECO:0007669"/>
    <property type="project" value="InterPro"/>
</dbReference>
<organism evidence="10">
    <name type="scientific">Acidobacterium capsulatum</name>
    <dbReference type="NCBI Taxonomy" id="33075"/>
    <lineage>
        <taxon>Bacteria</taxon>
        <taxon>Pseudomonadati</taxon>
        <taxon>Acidobacteriota</taxon>
        <taxon>Terriglobia</taxon>
        <taxon>Terriglobales</taxon>
        <taxon>Acidobacteriaceae</taxon>
        <taxon>Acidobacterium</taxon>
    </lineage>
</organism>
<dbReference type="EMBL" id="DTKL01000079">
    <property type="protein sequence ID" value="HGY95526.1"/>
    <property type="molecule type" value="Genomic_DNA"/>
</dbReference>
<dbReference type="PIRSF" id="PIRSF000876">
    <property type="entry name" value="RR_chemtxs_CheB"/>
    <property type="match status" value="1"/>
</dbReference>
<proteinExistence type="inferred from homology"/>
<evidence type="ECO:0000259" key="9">
    <source>
        <dbReference type="PROSITE" id="PS50122"/>
    </source>
</evidence>
<dbReference type="PANTHER" id="PTHR42872:SF6">
    <property type="entry name" value="PROTEIN-GLUTAMATE METHYLESTERASE_PROTEIN-GLUTAMINE GLUTAMINASE"/>
    <property type="match status" value="1"/>
</dbReference>
<comment type="similarity">
    <text evidence="5">Belongs to the CheB family.</text>
</comment>
<evidence type="ECO:0000256" key="3">
    <source>
        <dbReference type="ARBA" id="ARBA00022801"/>
    </source>
</evidence>
<dbReference type="Gene3D" id="3.40.50.180">
    <property type="entry name" value="Methylesterase CheB, C-terminal domain"/>
    <property type="match status" value="1"/>
</dbReference>
<comment type="domain">
    <text evidence="5">Contains a C-terminal catalytic domain, and an N-terminal region which modulates catalytic activity.</text>
</comment>
<reference evidence="10" key="1">
    <citation type="journal article" date="2020" name="mSystems">
        <title>Genome- and Community-Level Interaction Insights into Carbon Utilization and Element Cycling Functions of Hydrothermarchaeota in Hydrothermal Sediment.</title>
        <authorList>
            <person name="Zhou Z."/>
            <person name="Liu Y."/>
            <person name="Xu W."/>
            <person name="Pan J."/>
            <person name="Luo Z.H."/>
            <person name="Li M."/>
        </authorList>
    </citation>
    <scope>NUCLEOTIDE SEQUENCE [LARGE SCALE GENOMIC DNA]</scope>
    <source>
        <strain evidence="10">SpSt-855</strain>
    </source>
</reference>
<dbReference type="CDD" id="cd16432">
    <property type="entry name" value="CheB_Rec"/>
    <property type="match status" value="1"/>
</dbReference>
<dbReference type="GO" id="GO:0006935">
    <property type="term" value="P:chemotaxis"/>
    <property type="evidence" value="ECO:0007669"/>
    <property type="project" value="UniProtKB-UniRule"/>
</dbReference>
<dbReference type="EC" id="3.5.1.44" evidence="5"/>
<comment type="function">
    <text evidence="5">Involved in chemotaxis. Part of a chemotaxis signal transduction system that modulates chemotaxis in response to various stimuli. Catalyzes the demethylation of specific methylglutamate residues introduced into the chemoreceptors (methyl-accepting chemotaxis proteins or MCP) by CheR. Also mediates the irreversible deamidation of specific glutamine residues to glutamic acid.</text>
</comment>
<comment type="PTM">
    <text evidence="5">Phosphorylated by CheA. Phosphorylation of the N-terminal regulatory domain activates the methylesterase activity.</text>
</comment>
<dbReference type="EC" id="3.1.1.61" evidence="5"/>
<dbReference type="Gene3D" id="3.40.50.2300">
    <property type="match status" value="1"/>
</dbReference>
<dbReference type="InterPro" id="IPR035909">
    <property type="entry name" value="CheB_C"/>
</dbReference>
<evidence type="ECO:0000256" key="5">
    <source>
        <dbReference type="HAMAP-Rule" id="MF_00099"/>
    </source>
</evidence>
<dbReference type="NCBIfam" id="NF009206">
    <property type="entry name" value="PRK12555.1"/>
    <property type="match status" value="1"/>
</dbReference>
<dbReference type="InterPro" id="IPR001789">
    <property type="entry name" value="Sig_transdc_resp-reg_receiver"/>
</dbReference>
<evidence type="ECO:0000256" key="2">
    <source>
        <dbReference type="ARBA" id="ARBA00022500"/>
    </source>
</evidence>
<feature type="active site" evidence="5 6">
    <location>
        <position position="295"/>
    </location>
</feature>
<dbReference type="PROSITE" id="PS50122">
    <property type="entry name" value="CHEB"/>
    <property type="match status" value="1"/>
</dbReference>
<dbReference type="SUPFAM" id="SSF52172">
    <property type="entry name" value="CheY-like"/>
    <property type="match status" value="1"/>
</dbReference>
<comment type="subcellular location">
    <subcellularLocation>
        <location evidence="5">Cytoplasm</location>
    </subcellularLocation>
</comment>
<evidence type="ECO:0000256" key="4">
    <source>
        <dbReference type="ARBA" id="ARBA00048267"/>
    </source>
</evidence>
<feature type="active site" evidence="5 6">
    <location>
        <position position="173"/>
    </location>
</feature>
<dbReference type="GO" id="GO:0050568">
    <property type="term" value="F:protein-glutamine glutaminase activity"/>
    <property type="evidence" value="ECO:0007669"/>
    <property type="project" value="UniProtKB-UniRule"/>
</dbReference>
<dbReference type="InterPro" id="IPR008248">
    <property type="entry name" value="CheB-like"/>
</dbReference>